<sequence length="61" mass="6608">MILEFFATTRTCLGGLGGVGSREGMGNKEVRPLAAKKEPEMETQSNKKELLSFTGRDFQGG</sequence>
<evidence type="ECO:0000313" key="3">
    <source>
        <dbReference type="Proteomes" id="UP001054252"/>
    </source>
</evidence>
<dbReference type="EMBL" id="BPVZ01000059">
    <property type="protein sequence ID" value="GKV22176.1"/>
    <property type="molecule type" value="Genomic_DNA"/>
</dbReference>
<accession>A0AAV5KC89</accession>
<evidence type="ECO:0000313" key="2">
    <source>
        <dbReference type="EMBL" id="GKV22176.1"/>
    </source>
</evidence>
<comment type="caution">
    <text evidence="2">The sequence shown here is derived from an EMBL/GenBank/DDBJ whole genome shotgun (WGS) entry which is preliminary data.</text>
</comment>
<dbReference type="Proteomes" id="UP001054252">
    <property type="component" value="Unassembled WGS sequence"/>
</dbReference>
<evidence type="ECO:0000256" key="1">
    <source>
        <dbReference type="SAM" id="MobiDB-lite"/>
    </source>
</evidence>
<organism evidence="2 3">
    <name type="scientific">Rubroshorea leprosula</name>
    <dbReference type="NCBI Taxonomy" id="152421"/>
    <lineage>
        <taxon>Eukaryota</taxon>
        <taxon>Viridiplantae</taxon>
        <taxon>Streptophyta</taxon>
        <taxon>Embryophyta</taxon>
        <taxon>Tracheophyta</taxon>
        <taxon>Spermatophyta</taxon>
        <taxon>Magnoliopsida</taxon>
        <taxon>eudicotyledons</taxon>
        <taxon>Gunneridae</taxon>
        <taxon>Pentapetalae</taxon>
        <taxon>rosids</taxon>
        <taxon>malvids</taxon>
        <taxon>Malvales</taxon>
        <taxon>Dipterocarpaceae</taxon>
        <taxon>Rubroshorea</taxon>
    </lineage>
</organism>
<proteinExistence type="predicted"/>
<protein>
    <submittedName>
        <fullName evidence="2">Uncharacterized protein</fullName>
    </submittedName>
</protein>
<dbReference type="AlphaFoldDB" id="A0AAV5KC89"/>
<keyword evidence="3" id="KW-1185">Reference proteome</keyword>
<gene>
    <name evidence="2" type="ORF">SLEP1_g32062</name>
</gene>
<reference evidence="2 3" key="1">
    <citation type="journal article" date="2021" name="Commun. Biol.">
        <title>The genome of Shorea leprosula (Dipterocarpaceae) highlights the ecological relevance of drought in aseasonal tropical rainforests.</title>
        <authorList>
            <person name="Ng K.K.S."/>
            <person name="Kobayashi M.J."/>
            <person name="Fawcett J.A."/>
            <person name="Hatakeyama M."/>
            <person name="Paape T."/>
            <person name="Ng C.H."/>
            <person name="Ang C.C."/>
            <person name="Tnah L.H."/>
            <person name="Lee C.T."/>
            <person name="Nishiyama T."/>
            <person name="Sese J."/>
            <person name="O'Brien M.J."/>
            <person name="Copetti D."/>
            <person name="Mohd Noor M.I."/>
            <person name="Ong R.C."/>
            <person name="Putra M."/>
            <person name="Sireger I.Z."/>
            <person name="Indrioko S."/>
            <person name="Kosugi Y."/>
            <person name="Izuno A."/>
            <person name="Isagi Y."/>
            <person name="Lee S.L."/>
            <person name="Shimizu K.K."/>
        </authorList>
    </citation>
    <scope>NUCLEOTIDE SEQUENCE [LARGE SCALE GENOMIC DNA]</scope>
    <source>
        <strain evidence="2">214</strain>
    </source>
</reference>
<feature type="compositionally biased region" description="Basic and acidic residues" evidence="1">
    <location>
        <begin position="34"/>
        <end position="50"/>
    </location>
</feature>
<name>A0AAV5KC89_9ROSI</name>
<feature type="region of interest" description="Disordered" evidence="1">
    <location>
        <begin position="34"/>
        <end position="61"/>
    </location>
</feature>